<dbReference type="RefSeq" id="WP_107214828.1">
    <property type="nucleotide sequence ID" value="NZ_KZ686269.1"/>
</dbReference>
<dbReference type="Proteomes" id="UP000240912">
    <property type="component" value="Unassembled WGS sequence"/>
</dbReference>
<keyword evidence="1" id="KW-0732">Signal</keyword>
<gene>
    <name evidence="2" type="ORF">C7T94_07830</name>
</gene>
<dbReference type="EMBL" id="PYLS01000005">
    <property type="protein sequence ID" value="PST82569.1"/>
    <property type="molecule type" value="Genomic_DNA"/>
</dbReference>
<protein>
    <recommendedName>
        <fullName evidence="4">Aspartyl protease</fullName>
    </recommendedName>
</protein>
<name>A0A2T3HJG6_9SPHI</name>
<proteinExistence type="predicted"/>
<dbReference type="Gene3D" id="2.40.70.10">
    <property type="entry name" value="Acid Proteases"/>
    <property type="match status" value="1"/>
</dbReference>
<evidence type="ECO:0000313" key="2">
    <source>
        <dbReference type="EMBL" id="PST82569.1"/>
    </source>
</evidence>
<reference evidence="2 3" key="1">
    <citation type="submission" date="2018-03" db="EMBL/GenBank/DDBJ databases">
        <authorList>
            <person name="Keele B.F."/>
        </authorList>
    </citation>
    <scope>NUCLEOTIDE SEQUENCE [LARGE SCALE GENOMIC DNA]</scope>
    <source>
        <strain evidence="2 3">YL28-9</strain>
    </source>
</reference>
<accession>A0A2T3HJG6</accession>
<keyword evidence="3" id="KW-1185">Reference proteome</keyword>
<feature type="signal peptide" evidence="1">
    <location>
        <begin position="1"/>
        <end position="18"/>
    </location>
</feature>
<dbReference type="SUPFAM" id="SSF50630">
    <property type="entry name" value="Acid proteases"/>
    <property type="match status" value="1"/>
</dbReference>
<dbReference type="OrthoDB" id="644381at2"/>
<sequence length="278" mass="31425">MKKFFTCLLIAYALGSSAQTVPFRLTTDGHILVSAKIEGKDGTFIFDTGAGINLFFEDFASHMRQKSTYNFLTAFRATGERIDAPMFRTDAVVFAQTTFKNVPYSTFNMKVEGINGLISLQMFRERDVIIDYERKELTLTAIDPAKSRKSVDIQVSTFADDGLDIFTYVMLDNTHRIKVLLDSGAGQNSFWLHSKFMDLLGVDKNSFQVSEKKSEFNEKKLSRNYKGKIRAISNQFSRVDAPTVNFVDGLIYEGKTSINWLGSKIGISLKNKKLYVLD</sequence>
<dbReference type="Pfam" id="PF13650">
    <property type="entry name" value="Asp_protease_2"/>
    <property type="match status" value="1"/>
</dbReference>
<dbReference type="InterPro" id="IPR021109">
    <property type="entry name" value="Peptidase_aspartic_dom_sf"/>
</dbReference>
<evidence type="ECO:0008006" key="4">
    <source>
        <dbReference type="Google" id="ProtNLM"/>
    </source>
</evidence>
<organism evidence="2 3">
    <name type="scientific">Pedobacter yulinensis</name>
    <dbReference type="NCBI Taxonomy" id="2126353"/>
    <lineage>
        <taxon>Bacteria</taxon>
        <taxon>Pseudomonadati</taxon>
        <taxon>Bacteroidota</taxon>
        <taxon>Sphingobacteriia</taxon>
        <taxon>Sphingobacteriales</taxon>
        <taxon>Sphingobacteriaceae</taxon>
        <taxon>Pedobacter</taxon>
    </lineage>
</organism>
<dbReference type="AlphaFoldDB" id="A0A2T3HJG6"/>
<feature type="chain" id="PRO_5015673061" description="Aspartyl protease" evidence="1">
    <location>
        <begin position="19"/>
        <end position="278"/>
    </location>
</feature>
<comment type="caution">
    <text evidence="2">The sequence shown here is derived from an EMBL/GenBank/DDBJ whole genome shotgun (WGS) entry which is preliminary data.</text>
</comment>
<evidence type="ECO:0000313" key="3">
    <source>
        <dbReference type="Proteomes" id="UP000240912"/>
    </source>
</evidence>
<evidence type="ECO:0000256" key="1">
    <source>
        <dbReference type="SAM" id="SignalP"/>
    </source>
</evidence>